<name>A0A4Y9RWP6_9CAUL</name>
<dbReference type="InterPro" id="IPR002932">
    <property type="entry name" value="Glu_synthdom"/>
</dbReference>
<dbReference type="AlphaFoldDB" id="A0A4Y9RWP6"/>
<dbReference type="SUPFAM" id="SSF51395">
    <property type="entry name" value="FMN-linked oxidoreductases"/>
    <property type="match status" value="1"/>
</dbReference>
<dbReference type="GO" id="GO:0006537">
    <property type="term" value="P:glutamate biosynthetic process"/>
    <property type="evidence" value="ECO:0007669"/>
    <property type="project" value="InterPro"/>
</dbReference>
<organism evidence="3 4">
    <name type="scientific">Brevundimonas intermedia</name>
    <dbReference type="NCBI Taxonomy" id="74315"/>
    <lineage>
        <taxon>Bacteria</taxon>
        <taxon>Pseudomonadati</taxon>
        <taxon>Pseudomonadota</taxon>
        <taxon>Alphaproteobacteria</taxon>
        <taxon>Caulobacterales</taxon>
        <taxon>Caulobacteraceae</taxon>
        <taxon>Brevundimonas</taxon>
    </lineage>
</organism>
<protein>
    <recommendedName>
        <fullName evidence="2">Glutamate synthase domain-containing protein</fullName>
    </recommendedName>
</protein>
<feature type="region of interest" description="Disordered" evidence="1">
    <location>
        <begin position="98"/>
        <end position="118"/>
    </location>
</feature>
<proteinExistence type="predicted"/>
<evidence type="ECO:0000313" key="4">
    <source>
        <dbReference type="Proteomes" id="UP000298216"/>
    </source>
</evidence>
<reference evidence="3 4" key="1">
    <citation type="submission" date="2019-03" db="EMBL/GenBank/DDBJ databases">
        <title>Draft genome of Brevundimonas sp. a heavy metal resistant soil bacteria.</title>
        <authorList>
            <person name="Soto J."/>
        </authorList>
    </citation>
    <scope>NUCLEOTIDE SEQUENCE [LARGE SCALE GENOMIC DNA]</scope>
    <source>
        <strain evidence="3 4">B-10</strain>
    </source>
</reference>
<evidence type="ECO:0000259" key="2">
    <source>
        <dbReference type="Pfam" id="PF01645"/>
    </source>
</evidence>
<dbReference type="Pfam" id="PF01645">
    <property type="entry name" value="Glu_synthase"/>
    <property type="match status" value="1"/>
</dbReference>
<keyword evidence="4" id="KW-1185">Reference proteome</keyword>
<dbReference type="Proteomes" id="UP000298216">
    <property type="component" value="Unassembled WGS sequence"/>
</dbReference>
<dbReference type="OrthoDB" id="9918783at2"/>
<dbReference type="EMBL" id="SPVH01000004">
    <property type="protein sequence ID" value="TFW13504.1"/>
    <property type="molecule type" value="Genomic_DNA"/>
</dbReference>
<feature type="region of interest" description="Disordered" evidence="1">
    <location>
        <begin position="1"/>
        <end position="31"/>
    </location>
</feature>
<gene>
    <name evidence="3" type="ORF">EGY25_06100</name>
</gene>
<accession>A0A4Y9RWP6</accession>
<evidence type="ECO:0000256" key="1">
    <source>
        <dbReference type="SAM" id="MobiDB-lite"/>
    </source>
</evidence>
<dbReference type="GO" id="GO:0015930">
    <property type="term" value="F:glutamate synthase activity"/>
    <property type="evidence" value="ECO:0007669"/>
    <property type="project" value="InterPro"/>
</dbReference>
<feature type="domain" description="Glutamate synthase" evidence="2">
    <location>
        <begin position="48"/>
        <end position="83"/>
    </location>
</feature>
<evidence type="ECO:0000313" key="3">
    <source>
        <dbReference type="EMBL" id="TFW13504.1"/>
    </source>
</evidence>
<comment type="caution">
    <text evidence="3">The sequence shown here is derived from an EMBL/GenBank/DDBJ whole genome shotgun (WGS) entry which is preliminary data.</text>
</comment>
<sequence>MTRDRAHGGADVVSDSGRTLQAVGRDRRRKITRGEGVNRPCVDLHRDVVGDIRTGGSVVVAVAVGADSVPTAKVALVAIACILSDNGVSRGRLWGAGRGVSDRGDEKHGGDQGHRQYQSCPCRNWPRHRVVDTFIRAIKQSVTVFGGCDCFE</sequence>
<feature type="compositionally biased region" description="Basic and acidic residues" evidence="1">
    <location>
        <begin position="100"/>
        <end position="114"/>
    </location>
</feature>